<keyword evidence="7" id="KW-0915">Sodium</keyword>
<comment type="caution">
    <text evidence="13">The sequence shown here is derived from an EMBL/GenBank/DDBJ whole genome shotgun (WGS) entry which is preliminary data.</text>
</comment>
<keyword evidence="9 12" id="KW-0472">Membrane</keyword>
<feature type="transmembrane region" description="Helical" evidence="12">
    <location>
        <begin position="231"/>
        <end position="248"/>
    </location>
</feature>
<evidence type="ECO:0000256" key="6">
    <source>
        <dbReference type="ARBA" id="ARBA00022989"/>
    </source>
</evidence>
<name>A0AAE3M2J8_9BACT</name>
<organism evidence="13 14">
    <name type="scientific">Plebeiibacterium sediminum</name>
    <dbReference type="NCBI Taxonomy" id="2992112"/>
    <lineage>
        <taxon>Bacteria</taxon>
        <taxon>Pseudomonadati</taxon>
        <taxon>Bacteroidota</taxon>
        <taxon>Bacteroidia</taxon>
        <taxon>Marinilabiliales</taxon>
        <taxon>Marinilabiliaceae</taxon>
        <taxon>Plebeiibacterium</taxon>
    </lineage>
</organism>
<evidence type="ECO:0000313" key="13">
    <source>
        <dbReference type="EMBL" id="MCW3785954.1"/>
    </source>
</evidence>
<feature type="transmembrane region" description="Helical" evidence="12">
    <location>
        <begin position="151"/>
        <end position="173"/>
    </location>
</feature>
<dbReference type="Proteomes" id="UP001209229">
    <property type="component" value="Unassembled WGS sequence"/>
</dbReference>
<keyword evidence="3" id="KW-0813">Transport</keyword>
<keyword evidence="6 12" id="KW-1133">Transmembrane helix</keyword>
<keyword evidence="14" id="KW-1185">Reference proteome</keyword>
<evidence type="ECO:0000256" key="4">
    <source>
        <dbReference type="ARBA" id="ARBA00022475"/>
    </source>
</evidence>
<dbReference type="InterPro" id="IPR051163">
    <property type="entry name" value="Sodium:Solute_Symporter_SSF"/>
</dbReference>
<gene>
    <name evidence="13" type="ORF">OM075_05715</name>
</gene>
<feature type="transmembrane region" description="Helical" evidence="12">
    <location>
        <begin position="12"/>
        <end position="29"/>
    </location>
</feature>
<dbReference type="CDD" id="cd11495">
    <property type="entry name" value="SLC5sbd_NIS-like_u3"/>
    <property type="match status" value="1"/>
</dbReference>
<dbReference type="PANTHER" id="PTHR42985">
    <property type="entry name" value="SODIUM-COUPLED MONOCARBOXYLATE TRANSPORTER"/>
    <property type="match status" value="1"/>
</dbReference>
<evidence type="ECO:0000256" key="3">
    <source>
        <dbReference type="ARBA" id="ARBA00022448"/>
    </source>
</evidence>
<evidence type="ECO:0000256" key="2">
    <source>
        <dbReference type="ARBA" id="ARBA00006434"/>
    </source>
</evidence>
<dbReference type="PANTHER" id="PTHR42985:SF32">
    <property type="entry name" value="SODIUM IODIDE SYMPORTER"/>
    <property type="match status" value="1"/>
</dbReference>
<dbReference type="EMBL" id="JAPDPJ010000008">
    <property type="protein sequence ID" value="MCW3785954.1"/>
    <property type="molecule type" value="Genomic_DNA"/>
</dbReference>
<evidence type="ECO:0000256" key="5">
    <source>
        <dbReference type="ARBA" id="ARBA00022692"/>
    </source>
</evidence>
<dbReference type="RefSeq" id="WP_301189526.1">
    <property type="nucleotide sequence ID" value="NZ_JAPDPJ010000008.1"/>
</dbReference>
<protein>
    <submittedName>
        <fullName evidence="13">Sodium:solute symporter</fullName>
    </submittedName>
</protein>
<dbReference type="NCBIfam" id="TIGR00813">
    <property type="entry name" value="sss"/>
    <property type="match status" value="1"/>
</dbReference>
<dbReference type="InterPro" id="IPR038377">
    <property type="entry name" value="Na/Glc_symporter_sf"/>
</dbReference>
<proteinExistence type="inferred from homology"/>
<evidence type="ECO:0000256" key="12">
    <source>
        <dbReference type="SAM" id="Phobius"/>
    </source>
</evidence>
<dbReference type="Gene3D" id="1.20.1730.10">
    <property type="entry name" value="Sodium/glucose cotransporter"/>
    <property type="match status" value="1"/>
</dbReference>
<keyword evidence="8" id="KW-0406">Ion transport</keyword>
<feature type="transmembrane region" description="Helical" evidence="12">
    <location>
        <begin position="123"/>
        <end position="145"/>
    </location>
</feature>
<accession>A0AAE3M2J8</accession>
<feature type="transmembrane region" description="Helical" evidence="12">
    <location>
        <begin position="434"/>
        <end position="458"/>
    </location>
</feature>
<evidence type="ECO:0000256" key="9">
    <source>
        <dbReference type="ARBA" id="ARBA00023136"/>
    </source>
</evidence>
<feature type="transmembrane region" description="Helical" evidence="12">
    <location>
        <begin position="49"/>
        <end position="68"/>
    </location>
</feature>
<evidence type="ECO:0000256" key="11">
    <source>
        <dbReference type="RuleBase" id="RU362091"/>
    </source>
</evidence>
<dbReference type="GO" id="GO:0006814">
    <property type="term" value="P:sodium ion transport"/>
    <property type="evidence" value="ECO:0007669"/>
    <property type="project" value="UniProtKB-KW"/>
</dbReference>
<feature type="transmembrane region" description="Helical" evidence="12">
    <location>
        <begin position="180"/>
        <end position="203"/>
    </location>
</feature>
<comment type="subcellular location">
    <subcellularLocation>
        <location evidence="1">Cell membrane</location>
        <topology evidence="1">Multi-pass membrane protein</topology>
    </subcellularLocation>
</comment>
<feature type="transmembrane region" description="Helical" evidence="12">
    <location>
        <begin position="478"/>
        <end position="499"/>
    </location>
</feature>
<evidence type="ECO:0000256" key="8">
    <source>
        <dbReference type="ARBA" id="ARBA00023065"/>
    </source>
</evidence>
<dbReference type="GO" id="GO:0015293">
    <property type="term" value="F:symporter activity"/>
    <property type="evidence" value="ECO:0007669"/>
    <property type="project" value="TreeGrafter"/>
</dbReference>
<dbReference type="AlphaFoldDB" id="A0AAE3M2J8"/>
<feature type="transmembrane region" description="Helical" evidence="12">
    <location>
        <begin position="80"/>
        <end position="102"/>
    </location>
</feature>
<reference evidence="13" key="1">
    <citation type="submission" date="2022-10" db="EMBL/GenBank/DDBJ databases">
        <authorList>
            <person name="Yu W.X."/>
        </authorList>
    </citation>
    <scope>NUCLEOTIDE SEQUENCE</scope>
    <source>
        <strain evidence="13">AAT</strain>
    </source>
</reference>
<dbReference type="GO" id="GO:0005886">
    <property type="term" value="C:plasma membrane"/>
    <property type="evidence" value="ECO:0007669"/>
    <property type="project" value="UniProtKB-SubCell"/>
</dbReference>
<keyword evidence="4" id="KW-1003">Cell membrane</keyword>
<feature type="transmembrane region" description="Helical" evidence="12">
    <location>
        <begin position="315"/>
        <end position="341"/>
    </location>
</feature>
<evidence type="ECO:0000256" key="7">
    <source>
        <dbReference type="ARBA" id="ARBA00023053"/>
    </source>
</evidence>
<keyword evidence="5 12" id="KW-0812">Transmembrane</keyword>
<evidence type="ECO:0000256" key="10">
    <source>
        <dbReference type="ARBA" id="ARBA00023201"/>
    </source>
</evidence>
<keyword evidence="10" id="KW-0739">Sodium transport</keyword>
<feature type="transmembrane region" description="Helical" evidence="12">
    <location>
        <begin position="401"/>
        <end position="427"/>
    </location>
</feature>
<dbReference type="PROSITE" id="PS50283">
    <property type="entry name" value="NA_SOLUT_SYMP_3"/>
    <property type="match status" value="1"/>
</dbReference>
<evidence type="ECO:0000313" key="14">
    <source>
        <dbReference type="Proteomes" id="UP001209229"/>
    </source>
</evidence>
<dbReference type="Pfam" id="PF00474">
    <property type="entry name" value="SSF"/>
    <property type="match status" value="1"/>
</dbReference>
<evidence type="ECO:0000256" key="1">
    <source>
        <dbReference type="ARBA" id="ARBA00004651"/>
    </source>
</evidence>
<feature type="transmembrane region" description="Helical" evidence="12">
    <location>
        <begin position="378"/>
        <end position="395"/>
    </location>
</feature>
<sequence>MQTTNSLHIIDYLIVIVTLLLSIGVGVWFSKRQKNTDNYFTAGGTIPSWAIGMSILATLISSITFLAYPGEGYSSNWIRLVQGLMVPIVLVFIVSFIVPLFRHVIRLSAYEYFEQRFGFFARLYSSVSFILTHFSKMGTVFYLISLALGKMIGIDTVTVIWVIGAAVIILTVLGGIEAVIWLDVIQGFMLIAGGLITLGILLFSTEGGPAEIWNVAMENGRIGFGPFDLEFVNLTFIVMALNGVFYAIQKYGTDQTIVQRYLTAKSDKGAVKASLMGVILSVPVWGLFMFIGTALFSYYQINGEVLPQGIKTDAIFPYFIMTKLPVGVVGLIISALVAAAVSSLDSDLNCLSAICLEDYYNRFKPNSPERTKVRLSKLFIVLAGLGAIAVALFYVKAGGKGVLGIVFTLYAIFSGGIAGMFLLGIFVPKANKQGLYYGIGASVVFTAYALLTSTPIGMAGKEKLIVDLGSYNFTHHKYMIGVYSHVVLFVVGLVASYFYKEEKKIDDRLTFIGWLKLKKSGELIEN</sequence>
<feature type="transmembrane region" description="Helical" evidence="12">
    <location>
        <begin position="269"/>
        <end position="295"/>
    </location>
</feature>
<comment type="similarity">
    <text evidence="2 11">Belongs to the sodium:solute symporter (SSF) (TC 2.A.21) family.</text>
</comment>
<dbReference type="InterPro" id="IPR001734">
    <property type="entry name" value="Na/solute_symporter"/>
</dbReference>